<protein>
    <submittedName>
        <fullName evidence="1">Uncharacterized protein</fullName>
    </submittedName>
</protein>
<evidence type="ECO:0000313" key="2">
    <source>
        <dbReference type="Proteomes" id="UP000663852"/>
    </source>
</evidence>
<reference evidence="1" key="1">
    <citation type="submission" date="2021-02" db="EMBL/GenBank/DDBJ databases">
        <authorList>
            <person name="Nowell W R."/>
        </authorList>
    </citation>
    <scope>NUCLEOTIDE SEQUENCE</scope>
</reference>
<dbReference type="OrthoDB" id="10367799at2759"/>
<evidence type="ECO:0000313" key="1">
    <source>
        <dbReference type="EMBL" id="CAF1535925.1"/>
    </source>
</evidence>
<gene>
    <name evidence="1" type="ORF">EDS130_LOCUS44944</name>
</gene>
<dbReference type="Proteomes" id="UP000663852">
    <property type="component" value="Unassembled WGS sequence"/>
</dbReference>
<sequence length="159" mass="18088">MNKFELLSYATTLFTKPDFHPKVALLVNQIFSSKRRALPMCLTLHNVTSLTRPTVFPSSHVTEYLGKLYAKDHYTHYSTRFYRNVAFTIHRSNNKQVDNSAVMYFDHSNNLQLGIIIAIIQLTSTKDIVIVIDRFSALGQNVAGQNVAWTKGCVNKTFS</sequence>
<dbReference type="EMBL" id="CAJNOJ010000961">
    <property type="protein sequence ID" value="CAF1535925.1"/>
    <property type="molecule type" value="Genomic_DNA"/>
</dbReference>
<name>A0A815VWW3_ADIRI</name>
<comment type="caution">
    <text evidence="1">The sequence shown here is derived from an EMBL/GenBank/DDBJ whole genome shotgun (WGS) entry which is preliminary data.</text>
</comment>
<dbReference type="AlphaFoldDB" id="A0A815VWW3"/>
<proteinExistence type="predicted"/>
<organism evidence="1 2">
    <name type="scientific">Adineta ricciae</name>
    <name type="common">Rotifer</name>
    <dbReference type="NCBI Taxonomy" id="249248"/>
    <lineage>
        <taxon>Eukaryota</taxon>
        <taxon>Metazoa</taxon>
        <taxon>Spiralia</taxon>
        <taxon>Gnathifera</taxon>
        <taxon>Rotifera</taxon>
        <taxon>Eurotatoria</taxon>
        <taxon>Bdelloidea</taxon>
        <taxon>Adinetida</taxon>
        <taxon>Adinetidae</taxon>
        <taxon>Adineta</taxon>
    </lineage>
</organism>
<accession>A0A815VWW3</accession>